<protein>
    <submittedName>
        <fullName evidence="7">Branched-chain amino acid ABC transporter permease</fullName>
    </submittedName>
</protein>
<dbReference type="InterPro" id="IPR001851">
    <property type="entry name" value="ABC_transp_permease"/>
</dbReference>
<keyword evidence="8" id="KW-1185">Reference proteome</keyword>
<feature type="transmembrane region" description="Helical" evidence="6">
    <location>
        <begin position="159"/>
        <end position="178"/>
    </location>
</feature>
<evidence type="ECO:0000256" key="2">
    <source>
        <dbReference type="ARBA" id="ARBA00022475"/>
    </source>
</evidence>
<dbReference type="PANTHER" id="PTHR30482:SF10">
    <property type="entry name" value="HIGH-AFFINITY BRANCHED-CHAIN AMINO ACID TRANSPORT PROTEIN BRAE"/>
    <property type="match status" value="1"/>
</dbReference>
<keyword evidence="3 6" id="KW-0812">Transmembrane</keyword>
<organism evidence="7 8">
    <name type="scientific">Bordetella genomosp. 9</name>
    <dbReference type="NCBI Taxonomy" id="1416803"/>
    <lineage>
        <taxon>Bacteria</taxon>
        <taxon>Pseudomonadati</taxon>
        <taxon>Pseudomonadota</taxon>
        <taxon>Betaproteobacteria</taxon>
        <taxon>Burkholderiales</taxon>
        <taxon>Alcaligenaceae</taxon>
        <taxon>Bordetella</taxon>
    </lineage>
</organism>
<evidence type="ECO:0000256" key="4">
    <source>
        <dbReference type="ARBA" id="ARBA00022989"/>
    </source>
</evidence>
<feature type="transmembrane region" description="Helical" evidence="6">
    <location>
        <begin position="206"/>
        <end position="226"/>
    </location>
</feature>
<evidence type="ECO:0000313" key="8">
    <source>
        <dbReference type="Proteomes" id="UP000194139"/>
    </source>
</evidence>
<proteinExistence type="predicted"/>
<reference evidence="7 8" key="1">
    <citation type="submission" date="2017-05" db="EMBL/GenBank/DDBJ databases">
        <title>Complete and WGS of Bordetella genogroups.</title>
        <authorList>
            <person name="Spilker T."/>
            <person name="LiPuma J."/>
        </authorList>
    </citation>
    <scope>NUCLEOTIDE SEQUENCE [LARGE SCALE GENOMIC DNA]</scope>
    <source>
        <strain evidence="7 8">AU17164</strain>
    </source>
</reference>
<feature type="transmembrane region" description="Helical" evidence="6">
    <location>
        <begin position="59"/>
        <end position="76"/>
    </location>
</feature>
<feature type="transmembrane region" description="Helical" evidence="6">
    <location>
        <begin position="246"/>
        <end position="270"/>
    </location>
</feature>
<dbReference type="Proteomes" id="UP000194139">
    <property type="component" value="Chromosome"/>
</dbReference>
<evidence type="ECO:0000256" key="5">
    <source>
        <dbReference type="ARBA" id="ARBA00023136"/>
    </source>
</evidence>
<dbReference type="AlphaFoldDB" id="A0A1W6Z6F5"/>
<keyword evidence="5 6" id="KW-0472">Membrane</keyword>
<feature type="transmembrane region" description="Helical" evidence="6">
    <location>
        <begin position="29"/>
        <end position="52"/>
    </location>
</feature>
<dbReference type="GO" id="GO:0005886">
    <property type="term" value="C:plasma membrane"/>
    <property type="evidence" value="ECO:0007669"/>
    <property type="project" value="UniProtKB-SubCell"/>
</dbReference>
<sequence length="320" mass="33839">MNGERNFLAGFVLLMLAFALGVNNEYLLHIAVLILLYAILATSLNLIVGYVGEFPLGHVAFFGIGAYTLALGATKLGLAPGLLLPLAGVVSAIAGLVIGGVTLRLKGPFFVIVTLAFAEVLRLVANNWIDLTNGPMGISGVPHPAFLDAAGWLAGKRGYAVLGVALAAVTLFIAYRLVHSNAGRAAITLRENRYVAVSIGIDPVRYALFVFTVAAFLAGLAGAYYAAYISYVGPEVFGFPFTVSMIIMVLLGGKGTLSGPLIGAVVVTLLEEYLREFKELRLSLFGLIVMGVVLFSPNGIMGYARRLAPRRAPAAEKRHA</sequence>
<dbReference type="EMBL" id="CP021109">
    <property type="protein sequence ID" value="ARP88866.1"/>
    <property type="molecule type" value="Genomic_DNA"/>
</dbReference>
<evidence type="ECO:0000256" key="1">
    <source>
        <dbReference type="ARBA" id="ARBA00004651"/>
    </source>
</evidence>
<accession>A0A1W6Z6F5</accession>
<evidence type="ECO:0000256" key="3">
    <source>
        <dbReference type="ARBA" id="ARBA00022692"/>
    </source>
</evidence>
<dbReference type="CDD" id="cd06581">
    <property type="entry name" value="TM_PBP1_LivM_like"/>
    <property type="match status" value="1"/>
</dbReference>
<feature type="transmembrane region" description="Helical" evidence="6">
    <location>
        <begin position="282"/>
        <end position="304"/>
    </location>
</feature>
<dbReference type="GO" id="GO:0015658">
    <property type="term" value="F:branched-chain amino acid transmembrane transporter activity"/>
    <property type="evidence" value="ECO:0007669"/>
    <property type="project" value="InterPro"/>
</dbReference>
<evidence type="ECO:0000313" key="7">
    <source>
        <dbReference type="EMBL" id="ARP88866.1"/>
    </source>
</evidence>
<dbReference type="InterPro" id="IPR043428">
    <property type="entry name" value="LivM-like"/>
</dbReference>
<feature type="transmembrane region" description="Helical" evidence="6">
    <location>
        <begin position="82"/>
        <end position="102"/>
    </location>
</feature>
<dbReference type="PANTHER" id="PTHR30482">
    <property type="entry name" value="HIGH-AFFINITY BRANCHED-CHAIN AMINO ACID TRANSPORT SYSTEM PERMEASE"/>
    <property type="match status" value="1"/>
</dbReference>
<name>A0A1W6Z6F5_9BORD</name>
<evidence type="ECO:0000256" key="6">
    <source>
        <dbReference type="SAM" id="Phobius"/>
    </source>
</evidence>
<feature type="transmembrane region" description="Helical" evidence="6">
    <location>
        <begin position="109"/>
        <end position="129"/>
    </location>
</feature>
<keyword evidence="4 6" id="KW-1133">Transmembrane helix</keyword>
<keyword evidence="2" id="KW-1003">Cell membrane</keyword>
<gene>
    <name evidence="7" type="ORF">CAL13_20360</name>
</gene>
<dbReference type="Pfam" id="PF02653">
    <property type="entry name" value="BPD_transp_2"/>
    <property type="match status" value="1"/>
</dbReference>
<comment type="subcellular location">
    <subcellularLocation>
        <location evidence="1">Cell membrane</location>
        <topology evidence="1">Multi-pass membrane protein</topology>
    </subcellularLocation>
</comment>